<dbReference type="InterPro" id="IPR018247">
    <property type="entry name" value="EF_Hand_1_Ca_BS"/>
</dbReference>
<dbReference type="PROSITE" id="PS50222">
    <property type="entry name" value="EF_HAND_2"/>
    <property type="match status" value="2"/>
</dbReference>
<name>A0A075USM2_9PSEU</name>
<dbReference type="SUPFAM" id="SSF47473">
    <property type="entry name" value="EF-hand"/>
    <property type="match status" value="1"/>
</dbReference>
<dbReference type="Pfam" id="PF13499">
    <property type="entry name" value="EF-hand_7"/>
    <property type="match status" value="1"/>
</dbReference>
<dbReference type="Gene3D" id="1.10.238.10">
    <property type="entry name" value="EF-hand"/>
    <property type="match status" value="1"/>
</dbReference>
<evidence type="ECO:0000259" key="1">
    <source>
        <dbReference type="PROSITE" id="PS50222"/>
    </source>
</evidence>
<dbReference type="PROSITE" id="PS00018">
    <property type="entry name" value="EF_HAND_1"/>
    <property type="match status" value="4"/>
</dbReference>
<dbReference type="Pfam" id="PF13202">
    <property type="entry name" value="EF-hand_5"/>
    <property type="match status" value="1"/>
</dbReference>
<dbReference type="AlphaFoldDB" id="A0A075USM2"/>
<feature type="domain" description="EF-hand" evidence="1">
    <location>
        <begin position="90"/>
        <end position="125"/>
    </location>
</feature>
<dbReference type="InterPro" id="IPR011992">
    <property type="entry name" value="EF-hand-dom_pair"/>
</dbReference>
<dbReference type="SMART" id="SM00054">
    <property type="entry name" value="EFh"/>
    <property type="match status" value="4"/>
</dbReference>
<dbReference type="Proteomes" id="UP000028492">
    <property type="component" value="Chromosome"/>
</dbReference>
<feature type="domain" description="EF-hand" evidence="1">
    <location>
        <begin position="5"/>
        <end position="40"/>
    </location>
</feature>
<proteinExistence type="predicted"/>
<evidence type="ECO:0000313" key="2">
    <source>
        <dbReference type="EMBL" id="AIG75524.1"/>
    </source>
</evidence>
<accession>A0A075USM2</accession>
<dbReference type="EMBL" id="CP008953">
    <property type="protein sequence ID" value="AIG75524.1"/>
    <property type="molecule type" value="Genomic_DNA"/>
</dbReference>
<dbReference type="PANTHER" id="PTHR10827:SF85">
    <property type="entry name" value="CALCIUM-BINDING PROTEIN"/>
    <property type="match status" value="1"/>
</dbReference>
<evidence type="ECO:0000313" key="3">
    <source>
        <dbReference type="Proteomes" id="UP000028492"/>
    </source>
</evidence>
<dbReference type="STRING" id="208439.AJAP_13215"/>
<sequence>MASDLQRRKVSGVFAAMDVDGDGFLEEQDFQALADRWARRRGPGDERRLTGIMLSWWTTLLAASDLNRDDKVTLDEVLMVVDKLPDTPEAVTATADAMFEAVDENRDGLISAAEYHQMIEVWNGRPTDTDATFPLLDSDGDGMLSRDEFAALWLEFWAGDDAEAPGTLVFGPLAV</sequence>
<dbReference type="eggNOG" id="COG5126">
    <property type="taxonomic scope" value="Bacteria"/>
</dbReference>
<dbReference type="HOGENOM" id="CLU_096804_0_0_11"/>
<keyword evidence="3" id="KW-1185">Reference proteome</keyword>
<reference evidence="2 3" key="1">
    <citation type="journal article" date="2014" name="J. Biotechnol.">
        <title>Complete genome sequence of the actinobacterium Amycolatopsis japonica MG417-CF17(T) (=DSM 44213T) producing (S,S)-N,N'-ethylenediaminedisuccinic acid.</title>
        <authorList>
            <person name="Stegmann E."/>
            <person name="Albersmeier A."/>
            <person name="Spohn M."/>
            <person name="Gert H."/>
            <person name="Weber T."/>
            <person name="Wohlleben W."/>
            <person name="Kalinowski J."/>
            <person name="Ruckert C."/>
        </authorList>
    </citation>
    <scope>NUCLEOTIDE SEQUENCE [LARGE SCALE GENOMIC DNA]</scope>
    <source>
        <strain evidence="3">MG417-CF17 (DSM 44213)</strain>
    </source>
</reference>
<dbReference type="CDD" id="cd00051">
    <property type="entry name" value="EFh"/>
    <property type="match status" value="1"/>
</dbReference>
<dbReference type="RefSeq" id="WP_174492021.1">
    <property type="nucleotide sequence ID" value="NZ_CP008953.1"/>
</dbReference>
<organism evidence="2 3">
    <name type="scientific">Amycolatopsis japonica</name>
    <dbReference type="NCBI Taxonomy" id="208439"/>
    <lineage>
        <taxon>Bacteria</taxon>
        <taxon>Bacillati</taxon>
        <taxon>Actinomycetota</taxon>
        <taxon>Actinomycetes</taxon>
        <taxon>Pseudonocardiales</taxon>
        <taxon>Pseudonocardiaceae</taxon>
        <taxon>Amycolatopsis</taxon>
        <taxon>Amycolatopsis japonica group</taxon>
    </lineage>
</organism>
<dbReference type="KEGG" id="aja:AJAP_13215"/>
<dbReference type="GO" id="GO:0005509">
    <property type="term" value="F:calcium ion binding"/>
    <property type="evidence" value="ECO:0007669"/>
    <property type="project" value="InterPro"/>
</dbReference>
<protein>
    <submittedName>
        <fullName evidence="2">Calcium-binding EF-hand-containing protein</fullName>
    </submittedName>
</protein>
<dbReference type="PANTHER" id="PTHR10827">
    <property type="entry name" value="RETICULOCALBIN"/>
    <property type="match status" value="1"/>
</dbReference>
<dbReference type="InterPro" id="IPR002048">
    <property type="entry name" value="EF_hand_dom"/>
</dbReference>
<gene>
    <name evidence="2" type="ORF">AJAP_13215</name>
</gene>